<dbReference type="eggNOG" id="KOG1725">
    <property type="taxonomic scope" value="Eukaryota"/>
</dbReference>
<feature type="region of interest" description="Disordered" evidence="1">
    <location>
        <begin position="26"/>
        <end position="50"/>
    </location>
</feature>
<protein>
    <recommendedName>
        <fullName evidence="5">HVA22-like protein</fullName>
    </recommendedName>
</protein>
<reference evidence="4" key="2">
    <citation type="submission" date="2013-12" db="EMBL/GenBank/DDBJ databases">
        <authorList>
            <person name="Yu Y."/>
            <person name="Lee S."/>
            <person name="de Baynast K."/>
            <person name="Wissotski M."/>
            <person name="Liu L."/>
            <person name="Talag J."/>
            <person name="Goicoechea J."/>
            <person name="Angelova A."/>
            <person name="Jetty R."/>
            <person name="Kudrna D."/>
            <person name="Golser W."/>
            <person name="Rivera L."/>
            <person name="Zhang J."/>
            <person name="Wing R."/>
        </authorList>
    </citation>
    <scope>NUCLEOTIDE SEQUENCE</scope>
</reference>
<feature type="transmembrane region" description="Helical" evidence="2">
    <location>
        <begin position="1034"/>
        <end position="1057"/>
    </location>
</feature>
<feature type="compositionally biased region" description="Pro residues" evidence="1">
    <location>
        <begin position="38"/>
        <end position="47"/>
    </location>
</feature>
<dbReference type="AlphaFoldDB" id="A0A0D9V582"/>
<evidence type="ECO:0008006" key="5">
    <source>
        <dbReference type="Google" id="ProtNLM"/>
    </source>
</evidence>
<evidence type="ECO:0000313" key="4">
    <source>
        <dbReference type="Proteomes" id="UP000032180"/>
    </source>
</evidence>
<dbReference type="PANTHER" id="PTHR36892">
    <property type="entry name" value="OS01G0201800 PROTEIN"/>
    <property type="match status" value="1"/>
</dbReference>
<accession>A0A0D9V582</accession>
<organism evidence="3 4">
    <name type="scientific">Leersia perrieri</name>
    <dbReference type="NCBI Taxonomy" id="77586"/>
    <lineage>
        <taxon>Eukaryota</taxon>
        <taxon>Viridiplantae</taxon>
        <taxon>Streptophyta</taxon>
        <taxon>Embryophyta</taxon>
        <taxon>Tracheophyta</taxon>
        <taxon>Spermatophyta</taxon>
        <taxon>Magnoliopsida</taxon>
        <taxon>Liliopsida</taxon>
        <taxon>Poales</taxon>
        <taxon>Poaceae</taxon>
        <taxon>BOP clade</taxon>
        <taxon>Oryzoideae</taxon>
        <taxon>Oryzeae</taxon>
        <taxon>Oryzinae</taxon>
        <taxon>Leersia</taxon>
    </lineage>
</organism>
<evidence type="ECO:0000256" key="1">
    <source>
        <dbReference type="SAM" id="MobiDB-lite"/>
    </source>
</evidence>
<keyword evidence="2" id="KW-1133">Transmembrane helix</keyword>
<evidence type="ECO:0000313" key="3">
    <source>
        <dbReference type="EnsemblPlants" id="LPERR01G25440.1"/>
    </source>
</evidence>
<feature type="region of interest" description="Disordered" evidence="1">
    <location>
        <begin position="74"/>
        <end position="124"/>
    </location>
</feature>
<dbReference type="Gramene" id="LPERR01G25440.1">
    <property type="protein sequence ID" value="LPERR01G25440.1"/>
    <property type="gene ID" value="LPERR01G25440"/>
</dbReference>
<feature type="region of interest" description="Disordered" evidence="1">
    <location>
        <begin position="395"/>
        <end position="424"/>
    </location>
</feature>
<name>A0A0D9V582_9ORYZ</name>
<dbReference type="HOGENOM" id="CLU_008602_1_0_1"/>
<dbReference type="EnsemblPlants" id="LPERR01G25440.1">
    <property type="protein sequence ID" value="LPERR01G25440.1"/>
    <property type="gene ID" value="LPERR01G25440"/>
</dbReference>
<keyword evidence="2" id="KW-0812">Transmembrane</keyword>
<keyword evidence="4" id="KW-1185">Reference proteome</keyword>
<feature type="compositionally biased region" description="Low complexity" evidence="1">
    <location>
        <begin position="401"/>
        <end position="410"/>
    </location>
</feature>
<proteinExistence type="predicted"/>
<reference evidence="3 4" key="1">
    <citation type="submission" date="2012-08" db="EMBL/GenBank/DDBJ databases">
        <title>Oryza genome evolution.</title>
        <authorList>
            <person name="Wing R.A."/>
        </authorList>
    </citation>
    <scope>NUCLEOTIDE SEQUENCE</scope>
</reference>
<sequence>MAAAPAFQPFTIRGFAASMRAADASKCWPFGSSGDGESPPPRLPPMEPPKRSRWWAHELAAERARLESSAAGIEAVGGGDSGKGTKRKGSLGRVRAERARKRRRSLQFGLLSKRKEKSSKPQSTSRLLRYVLHMQLLRKHQGSTMHTERKLSAWNKFQDIGQKNKFQDTQDCMSSIEDNLSKLYIRGMNPCIDKSSSLVRKKLANPYVNKPDIKDSEPTNYPLNLGCEFVKSVTYSPKDDIFGDLPLLECPKIMFQTGVDELPTVIEDSFVTDQSVPDAISENVSLKLVPSFDMPAQTSSTPEDLVKKEGTPGKKSICISHNDAKKSKPSAVFDGLNHSSINMVKTCLGDNQLKSPDVPSLSPYFNKGLKSGSTNIANTQQGCFSSMNTNYRQEITRPGNSSSTSSVTVRTRTETIESDRDSAVNGKKSTDVSCALVPIEYHISSEGSVLSSAISQGSASAANIVDGMSSCKRVPSQDSIPTSGIFGNFASNVCHENRNSVHTCMSLSKEDWGSLYSKVHPVCTPANIGSAFMKLPGLERIEMSSCHLKTDENRFTNGQPANIVRCKKQQVVTGVPNIVQCHIKTDFRESQVREKVLNGYLQQDVYCPCQPTVRLMGKTVSVCEGSKDHRVSTIGKVWTGNTIIENHPSSTSHHFGQKKLFLCQDSMTPSSCGNGSNILQVIPSATLPEARATVGNVPNQRLKAINNVASTVRDGIWNSGSQFVPQADAKKATPVSVNSRARYIDLHQPQPAISTSQNHYQLNTSSPILSGKDYNYLRPAVTQSSSFPQGVLNTGMQERYRKSTLFSYDDPSSAPIYQSCKVPGTKLSSTPIISVLDYGADNAELSKSLPQVFPSLATNLPVDFLSTVTPTCTVKPTNISGRKGAVFANQRNKRPAYVNNGSHEPAKKLMVNKHDLTAPMIADMKNHSLGWSLDDAVGPRILDFGKVAGHVTEMSTNGSNNILGSSGPVPVLETRSRTGRPGIMLLYPLYASMRAIESPSSLDDQQWLTYWVLYSLITLFELSCWKVLQWFPLWPYMKLLFCCWLVLPIFNGAAYIYETHVRRYFKIGQYVSPNYNERQRKVLQMMSLDARKSVERFIESHGPDALDKIIRAAEDEAKRA</sequence>
<evidence type="ECO:0000256" key="2">
    <source>
        <dbReference type="SAM" id="Phobius"/>
    </source>
</evidence>
<feature type="compositionally biased region" description="Basic and acidic residues" evidence="1">
    <location>
        <begin position="411"/>
        <end position="422"/>
    </location>
</feature>
<dbReference type="Pfam" id="PF03134">
    <property type="entry name" value="TB2_DP1_HVA22"/>
    <property type="match status" value="1"/>
</dbReference>
<dbReference type="STRING" id="77586.A0A0D9V582"/>
<keyword evidence="2" id="KW-0472">Membrane</keyword>
<dbReference type="Proteomes" id="UP000032180">
    <property type="component" value="Chromosome 1"/>
</dbReference>
<dbReference type="PANTHER" id="PTHR36892:SF7">
    <property type="entry name" value="HVA22-LIKE PROTEIN F"/>
    <property type="match status" value="1"/>
</dbReference>
<dbReference type="InterPro" id="IPR004345">
    <property type="entry name" value="TB2_DP1_HVA22"/>
</dbReference>
<reference evidence="3" key="3">
    <citation type="submission" date="2015-04" db="UniProtKB">
        <authorList>
            <consortium name="EnsemblPlants"/>
        </authorList>
    </citation>
    <scope>IDENTIFICATION</scope>
</reference>